<protein>
    <recommendedName>
        <fullName evidence="8">HTH myb-type domain-containing protein</fullName>
    </recommendedName>
</protein>
<gene>
    <name evidence="6" type="ORF">HRI_000300100</name>
</gene>
<keyword evidence="7" id="KW-1185">Reference proteome</keyword>
<dbReference type="Proteomes" id="UP001165190">
    <property type="component" value="Unassembled WGS sequence"/>
</dbReference>
<name>A0A9W7GXC4_HIBTR</name>
<organism evidence="6 7">
    <name type="scientific">Hibiscus trionum</name>
    <name type="common">Flower of an hour</name>
    <dbReference type="NCBI Taxonomy" id="183268"/>
    <lineage>
        <taxon>Eukaryota</taxon>
        <taxon>Viridiplantae</taxon>
        <taxon>Streptophyta</taxon>
        <taxon>Embryophyta</taxon>
        <taxon>Tracheophyta</taxon>
        <taxon>Spermatophyta</taxon>
        <taxon>Magnoliopsida</taxon>
        <taxon>eudicotyledons</taxon>
        <taxon>Gunneridae</taxon>
        <taxon>Pentapetalae</taxon>
        <taxon>rosids</taxon>
        <taxon>malvids</taxon>
        <taxon>Malvales</taxon>
        <taxon>Malvaceae</taxon>
        <taxon>Malvoideae</taxon>
        <taxon>Hibiscus</taxon>
    </lineage>
</organism>
<evidence type="ECO:0000256" key="1">
    <source>
        <dbReference type="ARBA" id="ARBA00004123"/>
    </source>
</evidence>
<feature type="compositionally biased region" description="Polar residues" evidence="5">
    <location>
        <begin position="188"/>
        <end position="197"/>
    </location>
</feature>
<dbReference type="EMBL" id="BSYR01000004">
    <property type="protein sequence ID" value="GMI66308.1"/>
    <property type="molecule type" value="Genomic_DNA"/>
</dbReference>
<evidence type="ECO:0000256" key="3">
    <source>
        <dbReference type="ARBA" id="ARBA00023163"/>
    </source>
</evidence>
<evidence type="ECO:0000256" key="2">
    <source>
        <dbReference type="ARBA" id="ARBA00023015"/>
    </source>
</evidence>
<reference evidence="6" key="1">
    <citation type="submission" date="2023-05" db="EMBL/GenBank/DDBJ databases">
        <title>Genome and transcriptome analyses reveal genes involved in the formation of fine ridges on petal epidermal cells in Hibiscus trionum.</title>
        <authorList>
            <person name="Koshimizu S."/>
            <person name="Masuda S."/>
            <person name="Ishii T."/>
            <person name="Shirasu K."/>
            <person name="Hoshino A."/>
            <person name="Arita M."/>
        </authorList>
    </citation>
    <scope>NUCLEOTIDE SEQUENCE</scope>
    <source>
        <strain evidence="6">Hamamatsu line</strain>
    </source>
</reference>
<sequence length="391" mass="43412">MGEISSEVKSVSIENDEVSQNPGEFKRLVGEKQVLAGHQGDVNGGDSQDGQQIQVGENNELLAPQETQGPSGSTPVEMNDDHVAGNEVVVKEKPILMVTNELKPRLRWTLELHDYFLEAVNRLGGPQKATPKAILDMMDLDGLHLLHIKSHLQKFRLGKFSVKDSQDTSKNASQLVGGPQSLRPLSSVPYQTNQATEYNRRRRAKRAKKSKKERRGKIYMQLQAQARNQWYPEAQRYLNTTPAGQHSDGAAIENAFYDRQPSASLGTFTTMPGPSDFGMVAELPQFYVKQQNTCPPTYDTRTGQVDLGTQEVPVGYQPKPSNYPAPGGFSNPNGCPTSSNQETLPVLPSSEVEMIWPDDEDLIEALLNWDDDEPVNLDFSFNYGNLQHCLS</sequence>
<dbReference type="SUPFAM" id="SSF46689">
    <property type="entry name" value="Homeodomain-like"/>
    <property type="match status" value="1"/>
</dbReference>
<evidence type="ECO:0008006" key="8">
    <source>
        <dbReference type="Google" id="ProtNLM"/>
    </source>
</evidence>
<dbReference type="GO" id="GO:0003677">
    <property type="term" value="F:DNA binding"/>
    <property type="evidence" value="ECO:0007669"/>
    <property type="project" value="InterPro"/>
</dbReference>
<dbReference type="AlphaFoldDB" id="A0A9W7GXC4"/>
<dbReference type="InterPro" id="IPR046955">
    <property type="entry name" value="PHR1-like"/>
</dbReference>
<evidence type="ECO:0000256" key="5">
    <source>
        <dbReference type="SAM" id="MobiDB-lite"/>
    </source>
</evidence>
<dbReference type="NCBIfam" id="TIGR01557">
    <property type="entry name" value="myb_SHAQKYF"/>
    <property type="match status" value="1"/>
</dbReference>
<keyword evidence="3" id="KW-0804">Transcription</keyword>
<comment type="subcellular location">
    <subcellularLocation>
        <location evidence="1">Nucleus</location>
    </subcellularLocation>
</comment>
<evidence type="ECO:0000313" key="7">
    <source>
        <dbReference type="Proteomes" id="UP001165190"/>
    </source>
</evidence>
<feature type="region of interest" description="Disordered" evidence="5">
    <location>
        <begin position="61"/>
        <end position="80"/>
    </location>
</feature>
<dbReference type="OrthoDB" id="852197at2759"/>
<dbReference type="InterPro" id="IPR009057">
    <property type="entry name" value="Homeodomain-like_sf"/>
</dbReference>
<feature type="compositionally biased region" description="Polar residues" evidence="5">
    <location>
        <begin position="65"/>
        <end position="76"/>
    </location>
</feature>
<dbReference type="PANTHER" id="PTHR31499:SF40">
    <property type="entry name" value="DNA-DIRECTED RNA POLYMERASE II SUBUNIT RPB1-LIKE"/>
    <property type="match status" value="1"/>
</dbReference>
<keyword evidence="2" id="KW-0805">Transcription regulation</keyword>
<dbReference type="GO" id="GO:0005634">
    <property type="term" value="C:nucleus"/>
    <property type="evidence" value="ECO:0007669"/>
    <property type="project" value="UniProtKB-SubCell"/>
</dbReference>
<dbReference type="PANTHER" id="PTHR31499">
    <property type="entry name" value="MYB FAMILY TRANSCRIPTION FACTOR PHL11"/>
    <property type="match status" value="1"/>
</dbReference>
<dbReference type="InterPro" id="IPR006447">
    <property type="entry name" value="Myb_dom_plants"/>
</dbReference>
<keyword evidence="4" id="KW-0539">Nucleus</keyword>
<dbReference type="GO" id="GO:0003700">
    <property type="term" value="F:DNA-binding transcription factor activity"/>
    <property type="evidence" value="ECO:0007669"/>
    <property type="project" value="InterPro"/>
</dbReference>
<accession>A0A9W7GXC4</accession>
<dbReference type="Gene3D" id="1.10.10.60">
    <property type="entry name" value="Homeodomain-like"/>
    <property type="match status" value="1"/>
</dbReference>
<comment type="caution">
    <text evidence="6">The sequence shown here is derived from an EMBL/GenBank/DDBJ whole genome shotgun (WGS) entry which is preliminary data.</text>
</comment>
<proteinExistence type="predicted"/>
<feature type="region of interest" description="Disordered" evidence="5">
    <location>
        <begin position="1"/>
        <end position="25"/>
    </location>
</feature>
<feature type="compositionally biased region" description="Low complexity" evidence="5">
    <location>
        <begin position="1"/>
        <end position="13"/>
    </location>
</feature>
<feature type="compositionally biased region" description="Basic residues" evidence="5">
    <location>
        <begin position="200"/>
        <end position="217"/>
    </location>
</feature>
<evidence type="ECO:0000313" key="6">
    <source>
        <dbReference type="EMBL" id="GMI66308.1"/>
    </source>
</evidence>
<evidence type="ECO:0000256" key="4">
    <source>
        <dbReference type="ARBA" id="ARBA00023242"/>
    </source>
</evidence>
<feature type="region of interest" description="Disordered" evidence="5">
    <location>
        <begin position="168"/>
        <end position="217"/>
    </location>
</feature>